<name>A0AAI9YDD3_9PEZI</name>
<gene>
    <name evidence="2" type="ORF">CCUS01_02601</name>
</gene>
<dbReference type="InterPro" id="IPR010730">
    <property type="entry name" value="HET"/>
</dbReference>
<dbReference type="PANTHER" id="PTHR33112">
    <property type="entry name" value="DOMAIN PROTEIN, PUTATIVE-RELATED"/>
    <property type="match status" value="1"/>
</dbReference>
<dbReference type="EMBL" id="MPDP01000002">
    <property type="protein sequence ID" value="KAK1498981.1"/>
    <property type="molecule type" value="Genomic_DNA"/>
</dbReference>
<dbReference type="Proteomes" id="UP001239213">
    <property type="component" value="Unassembled WGS sequence"/>
</dbReference>
<sequence>MYFTTISHNLLTCGQLDDIWIYDADHEIAQFIVPKSAEKHMTYKDSQLCQRCEELSIWSKFLVITNLPKKIDDNAHIQLKDSETLSSNGIQRGFPDPLVPGDTTHLNILNRWVKDCNETQHLPDRKSFIPSRLLLVGDEDTRFVRLISKPESQSGSVKYIALSHRWGKDTSTEGKFVTTTTDNIQAISSELGIDDDYLPKTFLDAVIVTRKLKVKYLWIDSLCILQDNMNHGNMDSKSDWDRESKLMEEVFGSAYITIAASCAENRFKGFLKARTPRKFVTTRLDDGVQFHICEVIDNFETDVEKGELNQRGWVLQERALSRRTLHFTSSQTYWECGEGIRCETFTKTTNRKAAFLGDSNFPHSVESFKQGRQLQHYHDLYERYSSLKLTYPADKPRAIAGLEKRLMTALKSTGGYGIFLSNFHRDLLWQRRNAGTSLRRIEFQPPEEIPSWSWMAFEGEIRYMNVPFGDIERAKDISSPFETQTGRGAEETSDLSKKTHFQATARTLVSDNPTRLILDDPERILRLPLMCVIVGTSKQNKSDPVRHYALMVAPVMDKEKDNVFERVGVAYLSKDEVSIEEGTGIVRIQ</sequence>
<proteinExistence type="predicted"/>
<comment type="caution">
    <text evidence="2">The sequence shown here is derived from an EMBL/GenBank/DDBJ whole genome shotgun (WGS) entry which is preliminary data.</text>
</comment>
<organism evidence="2 3">
    <name type="scientific">Colletotrichum cuscutae</name>
    <dbReference type="NCBI Taxonomy" id="1209917"/>
    <lineage>
        <taxon>Eukaryota</taxon>
        <taxon>Fungi</taxon>
        <taxon>Dikarya</taxon>
        <taxon>Ascomycota</taxon>
        <taxon>Pezizomycotina</taxon>
        <taxon>Sordariomycetes</taxon>
        <taxon>Hypocreomycetidae</taxon>
        <taxon>Glomerellales</taxon>
        <taxon>Glomerellaceae</taxon>
        <taxon>Colletotrichum</taxon>
        <taxon>Colletotrichum acutatum species complex</taxon>
    </lineage>
</organism>
<dbReference type="AlphaFoldDB" id="A0AAI9YDD3"/>
<evidence type="ECO:0000259" key="1">
    <source>
        <dbReference type="Pfam" id="PF06985"/>
    </source>
</evidence>
<keyword evidence="3" id="KW-1185">Reference proteome</keyword>
<feature type="domain" description="Heterokaryon incompatibility" evidence="1">
    <location>
        <begin position="159"/>
        <end position="317"/>
    </location>
</feature>
<protein>
    <recommendedName>
        <fullName evidence="1">Heterokaryon incompatibility domain-containing protein</fullName>
    </recommendedName>
</protein>
<accession>A0AAI9YDD3</accession>
<reference evidence="2" key="1">
    <citation type="submission" date="2016-11" db="EMBL/GenBank/DDBJ databases">
        <title>The genome sequence of Colletotrichum cuscutae.</title>
        <authorList>
            <person name="Baroncelli R."/>
        </authorList>
    </citation>
    <scope>NUCLEOTIDE SEQUENCE</scope>
    <source>
        <strain evidence="2">IMI 304802</strain>
    </source>
</reference>
<dbReference type="PANTHER" id="PTHR33112:SF10">
    <property type="entry name" value="TOL"/>
    <property type="match status" value="1"/>
</dbReference>
<dbReference type="Pfam" id="PF06985">
    <property type="entry name" value="HET"/>
    <property type="match status" value="1"/>
</dbReference>
<evidence type="ECO:0000313" key="2">
    <source>
        <dbReference type="EMBL" id="KAK1498981.1"/>
    </source>
</evidence>
<evidence type="ECO:0000313" key="3">
    <source>
        <dbReference type="Proteomes" id="UP001239213"/>
    </source>
</evidence>